<organism evidence="1 2">
    <name type="scientific">Trichonephila clavipes</name>
    <name type="common">Golden silk orbweaver</name>
    <name type="synonym">Nephila clavipes</name>
    <dbReference type="NCBI Taxonomy" id="2585209"/>
    <lineage>
        <taxon>Eukaryota</taxon>
        <taxon>Metazoa</taxon>
        <taxon>Ecdysozoa</taxon>
        <taxon>Arthropoda</taxon>
        <taxon>Chelicerata</taxon>
        <taxon>Arachnida</taxon>
        <taxon>Araneae</taxon>
        <taxon>Araneomorphae</taxon>
        <taxon>Entelegynae</taxon>
        <taxon>Araneoidea</taxon>
        <taxon>Nephilidae</taxon>
        <taxon>Trichonephila</taxon>
    </lineage>
</organism>
<reference evidence="1" key="1">
    <citation type="submission" date="2020-08" db="EMBL/GenBank/DDBJ databases">
        <title>Multicomponent nature underlies the extraordinary mechanical properties of spider dragline silk.</title>
        <authorList>
            <person name="Kono N."/>
            <person name="Nakamura H."/>
            <person name="Mori M."/>
            <person name="Yoshida Y."/>
            <person name="Ohtoshi R."/>
            <person name="Malay A.D."/>
            <person name="Moran D.A.P."/>
            <person name="Tomita M."/>
            <person name="Numata K."/>
            <person name="Arakawa K."/>
        </authorList>
    </citation>
    <scope>NUCLEOTIDE SEQUENCE</scope>
</reference>
<proteinExistence type="predicted"/>
<name>A0A8X6SLK3_TRICX</name>
<protein>
    <submittedName>
        <fullName evidence="1">Uncharacterized protein</fullName>
    </submittedName>
</protein>
<sequence length="133" mass="15205">MAPFSICTKKKKSSDSVFVCGRYETYARYLPYLPLGCVGCTKTTLTGMQDRTGMQGRKCRSYELWCKAEKKNRNSAPLKDTDILLKDCTTTVIQNYYQKSSDKPNNDSARNYRRSGKFLTCHVSSQQLQILEC</sequence>
<evidence type="ECO:0000313" key="2">
    <source>
        <dbReference type="Proteomes" id="UP000887159"/>
    </source>
</evidence>
<evidence type="ECO:0000313" key="1">
    <source>
        <dbReference type="EMBL" id="GFY13795.1"/>
    </source>
</evidence>
<gene>
    <name evidence="1" type="ORF">TNCV_985671</name>
</gene>
<dbReference type="Proteomes" id="UP000887159">
    <property type="component" value="Unassembled WGS sequence"/>
</dbReference>
<comment type="caution">
    <text evidence="1">The sequence shown here is derived from an EMBL/GenBank/DDBJ whole genome shotgun (WGS) entry which is preliminary data.</text>
</comment>
<accession>A0A8X6SLK3</accession>
<dbReference type="EMBL" id="BMAU01021324">
    <property type="protein sequence ID" value="GFY13795.1"/>
    <property type="molecule type" value="Genomic_DNA"/>
</dbReference>
<keyword evidence="2" id="KW-1185">Reference proteome</keyword>
<dbReference type="AlphaFoldDB" id="A0A8X6SLK3"/>